<dbReference type="Proteomes" id="UP000440732">
    <property type="component" value="Unassembled WGS sequence"/>
</dbReference>
<feature type="region of interest" description="Disordered" evidence="1">
    <location>
        <begin position="44"/>
        <end position="84"/>
    </location>
</feature>
<sequence length="84" mass="9781">MFKRVLSLYNKNFSMVAFLVGDNCATNRRIATLMELPLVRCEQEQEQEQELSEQELAQEPTEEMEEELTQKPTEEMAEGLTQKP</sequence>
<dbReference type="AlphaFoldDB" id="A0A6A3QEN3"/>
<protein>
    <submittedName>
        <fullName evidence="2">Uncharacterized protein</fullName>
    </submittedName>
</protein>
<evidence type="ECO:0000313" key="3">
    <source>
        <dbReference type="Proteomes" id="UP000440732"/>
    </source>
</evidence>
<name>A0A6A3QEN3_9STRA</name>
<dbReference type="PANTHER" id="PTHR40866">
    <property type="entry name" value="BED-TYPE DOMAIN-CONTAINING PROTEIN"/>
    <property type="match status" value="1"/>
</dbReference>
<accession>A0A6A3QEN3</accession>
<gene>
    <name evidence="2" type="ORF">PF006_g28657</name>
</gene>
<feature type="compositionally biased region" description="Acidic residues" evidence="1">
    <location>
        <begin position="44"/>
        <end position="53"/>
    </location>
</feature>
<proteinExistence type="predicted"/>
<organism evidence="2 3">
    <name type="scientific">Phytophthora fragariae</name>
    <dbReference type="NCBI Taxonomy" id="53985"/>
    <lineage>
        <taxon>Eukaryota</taxon>
        <taxon>Sar</taxon>
        <taxon>Stramenopiles</taxon>
        <taxon>Oomycota</taxon>
        <taxon>Peronosporomycetes</taxon>
        <taxon>Peronosporales</taxon>
        <taxon>Peronosporaceae</taxon>
        <taxon>Phytophthora</taxon>
    </lineage>
</organism>
<evidence type="ECO:0000313" key="2">
    <source>
        <dbReference type="EMBL" id="KAE9073801.1"/>
    </source>
</evidence>
<comment type="caution">
    <text evidence="2">The sequence shown here is derived from an EMBL/GenBank/DDBJ whole genome shotgun (WGS) entry which is preliminary data.</text>
</comment>
<reference evidence="2 3" key="1">
    <citation type="submission" date="2018-08" db="EMBL/GenBank/DDBJ databases">
        <title>Genomic investigation of the strawberry pathogen Phytophthora fragariae indicates pathogenicity is determined by transcriptional variation in three key races.</title>
        <authorList>
            <person name="Adams T.M."/>
            <person name="Armitage A.D."/>
            <person name="Sobczyk M.K."/>
            <person name="Bates H.J."/>
            <person name="Dunwell J.M."/>
            <person name="Nellist C.F."/>
            <person name="Harrison R.J."/>
        </authorList>
    </citation>
    <scope>NUCLEOTIDE SEQUENCE [LARGE SCALE GENOMIC DNA]</scope>
    <source>
        <strain evidence="2 3">NOV-5</strain>
    </source>
</reference>
<dbReference type="PANTHER" id="PTHR40866:SF1">
    <property type="entry name" value="BED-TYPE DOMAIN-CONTAINING PROTEIN"/>
    <property type="match status" value="1"/>
</dbReference>
<evidence type="ECO:0000256" key="1">
    <source>
        <dbReference type="SAM" id="MobiDB-lite"/>
    </source>
</evidence>
<dbReference type="EMBL" id="QXGA01004393">
    <property type="protein sequence ID" value="KAE9073801.1"/>
    <property type="molecule type" value="Genomic_DNA"/>
</dbReference>